<dbReference type="SUPFAM" id="SSF52402">
    <property type="entry name" value="Adenine nucleotide alpha hydrolases-like"/>
    <property type="match status" value="1"/>
</dbReference>
<dbReference type="InterPro" id="IPR008271">
    <property type="entry name" value="Ser/Thr_kinase_AS"/>
</dbReference>
<dbReference type="InterPro" id="IPR000719">
    <property type="entry name" value="Prot_kinase_dom"/>
</dbReference>
<sequence>MVVEKRVFEAVEVKRGCILIGLQLSGEERELLSWALASVAKEGDRLIAVHVSRNPQDKDRGQASSLLKILDDFMADHENICAKKQVILAGRVARGNSIKRILVKEAEFCGAHTVIVGASNNYSFGGSASLAKYCAKKLPSTVSLIAVHKGEIILEREATNNSKPISGEQHKPNLRSFLHPSIGMDTKHIARGSCHRLTCEKKKKLAKESKDYCLILPDRAVKLPEPKPGWPLLRKGVAGSVEASKHIEERKLSVVQWAMKLPNRSPASIPTGVEMVKQLETILGINSAACKFFQYEELQISTNCFSSENLIGKGGNSQVYSGRLPNGEQVAVKVSKLSEKSSKDFLLEMDIITRIRHDGVMPLIGVCVEDSNLIPVYSYFPRGSLEENLHGHQSSKSPLGWEKRFKVAVGVAEALNYLHYCCSKPVIHRDVKSSNILLTDECKAKLSDFGLAIWAPTASPCLTHSDVVGTFGYLAPEYFMYGKVGVKIDVYAFGVVLLELLTGRKPISDDSPKGQESLVMWATPILARGDYMELLDPKLDGKYEEHWIKRMVCAASLCIRREARRRPQMNQILELLQGEQEIEQWMSSKVNNNVAEEDEEVYPASSIGSHMGLALLDVDDDASVMSFEQNYLNSLDEYLQNRWSRSSSFD</sequence>
<comment type="caution">
    <text evidence="8">The sequence shown here is derived from an EMBL/GenBank/DDBJ whole genome shotgun (WGS) entry which is preliminary data.</text>
</comment>
<dbReference type="SUPFAM" id="SSF56112">
    <property type="entry name" value="Protein kinase-like (PK-like)"/>
    <property type="match status" value="1"/>
</dbReference>
<evidence type="ECO:0000256" key="1">
    <source>
        <dbReference type="ARBA" id="ARBA00022527"/>
    </source>
</evidence>
<reference evidence="8 9" key="1">
    <citation type="journal article" date="2022" name="Nat. Plants">
        <title>Genomes of leafy and leafless Platanthera orchids illuminate the evolution of mycoheterotrophy.</title>
        <authorList>
            <person name="Li M.H."/>
            <person name="Liu K.W."/>
            <person name="Li Z."/>
            <person name="Lu H.C."/>
            <person name="Ye Q.L."/>
            <person name="Zhang D."/>
            <person name="Wang J.Y."/>
            <person name="Li Y.F."/>
            <person name="Zhong Z.M."/>
            <person name="Liu X."/>
            <person name="Yu X."/>
            <person name="Liu D.K."/>
            <person name="Tu X.D."/>
            <person name="Liu B."/>
            <person name="Hao Y."/>
            <person name="Liao X.Y."/>
            <person name="Jiang Y.T."/>
            <person name="Sun W.H."/>
            <person name="Chen J."/>
            <person name="Chen Y.Q."/>
            <person name="Ai Y."/>
            <person name="Zhai J.W."/>
            <person name="Wu S.S."/>
            <person name="Zhou Z."/>
            <person name="Hsiao Y.Y."/>
            <person name="Wu W.L."/>
            <person name="Chen Y.Y."/>
            <person name="Lin Y.F."/>
            <person name="Hsu J.L."/>
            <person name="Li C.Y."/>
            <person name="Wang Z.W."/>
            <person name="Zhao X."/>
            <person name="Zhong W.Y."/>
            <person name="Ma X.K."/>
            <person name="Ma L."/>
            <person name="Huang J."/>
            <person name="Chen G.Z."/>
            <person name="Huang M.Z."/>
            <person name="Huang L."/>
            <person name="Peng D.H."/>
            <person name="Luo Y.B."/>
            <person name="Zou S.Q."/>
            <person name="Chen S.P."/>
            <person name="Lan S."/>
            <person name="Tsai W.C."/>
            <person name="Van de Peer Y."/>
            <person name="Liu Z.J."/>
        </authorList>
    </citation>
    <scope>NUCLEOTIDE SEQUENCE [LARGE SCALE GENOMIC DNA]</scope>
    <source>
        <strain evidence="8">Lor287</strain>
    </source>
</reference>
<keyword evidence="1" id="KW-0723">Serine/threonine-protein kinase</keyword>
<keyword evidence="8" id="KW-0675">Receptor</keyword>
<dbReference type="Pfam" id="PF07714">
    <property type="entry name" value="PK_Tyr_Ser-Thr"/>
    <property type="match status" value="1"/>
</dbReference>
<dbReference type="Gene3D" id="1.10.510.10">
    <property type="entry name" value="Transferase(Phosphotransferase) domain 1"/>
    <property type="match status" value="1"/>
</dbReference>
<dbReference type="CDD" id="cd00293">
    <property type="entry name" value="USP-like"/>
    <property type="match status" value="1"/>
</dbReference>
<gene>
    <name evidence="8" type="ORF">KSP39_PZI022859</name>
</gene>
<dbReference type="InterPro" id="IPR001245">
    <property type="entry name" value="Ser-Thr/Tyr_kinase_cat_dom"/>
</dbReference>
<dbReference type="PROSITE" id="PS50011">
    <property type="entry name" value="PROTEIN_KINASE_DOM"/>
    <property type="match status" value="1"/>
</dbReference>
<dbReference type="Proteomes" id="UP001418222">
    <property type="component" value="Unassembled WGS sequence"/>
</dbReference>
<dbReference type="InterPro" id="IPR014729">
    <property type="entry name" value="Rossmann-like_a/b/a_fold"/>
</dbReference>
<organism evidence="8 9">
    <name type="scientific">Platanthera zijinensis</name>
    <dbReference type="NCBI Taxonomy" id="2320716"/>
    <lineage>
        <taxon>Eukaryota</taxon>
        <taxon>Viridiplantae</taxon>
        <taxon>Streptophyta</taxon>
        <taxon>Embryophyta</taxon>
        <taxon>Tracheophyta</taxon>
        <taxon>Spermatophyta</taxon>
        <taxon>Magnoliopsida</taxon>
        <taxon>Liliopsida</taxon>
        <taxon>Asparagales</taxon>
        <taxon>Orchidaceae</taxon>
        <taxon>Orchidoideae</taxon>
        <taxon>Orchideae</taxon>
        <taxon>Orchidinae</taxon>
        <taxon>Platanthera</taxon>
    </lineage>
</organism>
<dbReference type="InterPro" id="IPR006016">
    <property type="entry name" value="UspA"/>
</dbReference>
<keyword evidence="9" id="KW-1185">Reference proteome</keyword>
<keyword evidence="3 6" id="KW-0547">Nucleotide-binding</keyword>
<protein>
    <submittedName>
        <fullName evidence="8">Receptor-like serine/threonine-protein kinase</fullName>
    </submittedName>
</protein>
<evidence type="ECO:0000256" key="3">
    <source>
        <dbReference type="ARBA" id="ARBA00022741"/>
    </source>
</evidence>
<dbReference type="FunFam" id="1.10.510.10:FF:000284">
    <property type="entry name" value="Putative receptor-like serine/threonine-protein kinase"/>
    <property type="match status" value="1"/>
</dbReference>
<dbReference type="InterPro" id="IPR017441">
    <property type="entry name" value="Protein_kinase_ATP_BS"/>
</dbReference>
<feature type="binding site" evidence="6">
    <location>
        <position position="333"/>
    </location>
    <ligand>
        <name>ATP</name>
        <dbReference type="ChEBI" id="CHEBI:30616"/>
    </ligand>
</feature>
<dbReference type="InterPro" id="IPR011009">
    <property type="entry name" value="Kinase-like_dom_sf"/>
</dbReference>
<evidence type="ECO:0000256" key="6">
    <source>
        <dbReference type="PROSITE-ProRule" id="PRU10141"/>
    </source>
</evidence>
<keyword evidence="4 8" id="KW-0418">Kinase</keyword>
<dbReference type="Pfam" id="PF00582">
    <property type="entry name" value="Usp"/>
    <property type="match status" value="1"/>
</dbReference>
<name>A0AAP0FUT9_9ASPA</name>
<dbReference type="InterPro" id="IPR046958">
    <property type="entry name" value="RBK1/2/STUNTED"/>
</dbReference>
<dbReference type="AlphaFoldDB" id="A0AAP0FUT9"/>
<evidence type="ECO:0000256" key="4">
    <source>
        <dbReference type="ARBA" id="ARBA00022777"/>
    </source>
</evidence>
<evidence type="ECO:0000313" key="8">
    <source>
        <dbReference type="EMBL" id="KAK8916588.1"/>
    </source>
</evidence>
<dbReference type="Gene3D" id="3.40.50.620">
    <property type="entry name" value="HUPs"/>
    <property type="match status" value="1"/>
</dbReference>
<dbReference type="FunFam" id="3.30.200.20:FF:000268">
    <property type="entry name" value="probable receptor-like serine/threonine-protein kinase At5g57670"/>
    <property type="match status" value="1"/>
</dbReference>
<dbReference type="Gene3D" id="3.30.200.20">
    <property type="entry name" value="Phosphorylase Kinase, domain 1"/>
    <property type="match status" value="1"/>
</dbReference>
<dbReference type="GO" id="GO:0005524">
    <property type="term" value="F:ATP binding"/>
    <property type="evidence" value="ECO:0007669"/>
    <property type="project" value="UniProtKB-UniRule"/>
</dbReference>
<evidence type="ECO:0000313" key="9">
    <source>
        <dbReference type="Proteomes" id="UP001418222"/>
    </source>
</evidence>
<evidence type="ECO:0000256" key="5">
    <source>
        <dbReference type="ARBA" id="ARBA00022840"/>
    </source>
</evidence>
<dbReference type="PANTHER" id="PTHR47987">
    <property type="entry name" value="OS08G0249100 PROTEIN"/>
    <property type="match status" value="1"/>
</dbReference>
<dbReference type="PANTHER" id="PTHR47987:SF11">
    <property type="entry name" value="RECEPTOR-LIKE CYTOSOLIC SERINE_THREONINE-PROTEIN KINASE RBK1 ISOFORM X1"/>
    <property type="match status" value="1"/>
</dbReference>
<dbReference type="EMBL" id="JBBWWQ010000020">
    <property type="protein sequence ID" value="KAK8916588.1"/>
    <property type="molecule type" value="Genomic_DNA"/>
</dbReference>
<keyword evidence="5 6" id="KW-0067">ATP-binding</keyword>
<dbReference type="PROSITE" id="PS00107">
    <property type="entry name" value="PROTEIN_KINASE_ATP"/>
    <property type="match status" value="1"/>
</dbReference>
<evidence type="ECO:0000256" key="2">
    <source>
        <dbReference type="ARBA" id="ARBA00022679"/>
    </source>
</evidence>
<dbReference type="PROSITE" id="PS00108">
    <property type="entry name" value="PROTEIN_KINASE_ST"/>
    <property type="match status" value="1"/>
</dbReference>
<dbReference type="SMART" id="SM00220">
    <property type="entry name" value="S_TKc"/>
    <property type="match status" value="1"/>
</dbReference>
<proteinExistence type="predicted"/>
<keyword evidence="2" id="KW-0808">Transferase</keyword>
<dbReference type="GO" id="GO:0004672">
    <property type="term" value="F:protein kinase activity"/>
    <property type="evidence" value="ECO:0007669"/>
    <property type="project" value="InterPro"/>
</dbReference>
<feature type="domain" description="Protein kinase" evidence="7">
    <location>
        <begin position="305"/>
        <end position="586"/>
    </location>
</feature>
<evidence type="ECO:0000259" key="7">
    <source>
        <dbReference type="PROSITE" id="PS50011"/>
    </source>
</evidence>
<accession>A0AAP0FUT9</accession>